<proteinExistence type="predicted"/>
<organism evidence="1 2">
    <name type="scientific">Choristoneura fumiferana</name>
    <name type="common">Spruce budworm moth</name>
    <name type="synonym">Archips fumiferana</name>
    <dbReference type="NCBI Taxonomy" id="7141"/>
    <lineage>
        <taxon>Eukaryota</taxon>
        <taxon>Metazoa</taxon>
        <taxon>Ecdysozoa</taxon>
        <taxon>Arthropoda</taxon>
        <taxon>Hexapoda</taxon>
        <taxon>Insecta</taxon>
        <taxon>Pterygota</taxon>
        <taxon>Neoptera</taxon>
        <taxon>Endopterygota</taxon>
        <taxon>Lepidoptera</taxon>
        <taxon>Glossata</taxon>
        <taxon>Ditrysia</taxon>
        <taxon>Tortricoidea</taxon>
        <taxon>Tortricidae</taxon>
        <taxon>Tortricinae</taxon>
        <taxon>Choristoneura</taxon>
    </lineage>
</organism>
<name>A0ACC0JAH8_CHOFU</name>
<reference evidence="1 2" key="1">
    <citation type="journal article" date="2022" name="Genome Biol. Evol.">
        <title>The Spruce Budworm Genome: Reconstructing the Evolutionary History of Antifreeze Proteins.</title>
        <authorList>
            <person name="Beliveau C."/>
            <person name="Gagne P."/>
            <person name="Picq S."/>
            <person name="Vernygora O."/>
            <person name="Keeling C.I."/>
            <person name="Pinkney K."/>
            <person name="Doucet D."/>
            <person name="Wen F."/>
            <person name="Johnston J.S."/>
            <person name="Maaroufi H."/>
            <person name="Boyle B."/>
            <person name="Laroche J."/>
            <person name="Dewar K."/>
            <person name="Juretic N."/>
            <person name="Blackburn G."/>
            <person name="Nisole A."/>
            <person name="Brunet B."/>
            <person name="Brandao M."/>
            <person name="Lumley L."/>
            <person name="Duan J."/>
            <person name="Quan G."/>
            <person name="Lucarotti C.J."/>
            <person name="Roe A.D."/>
            <person name="Sperling F.A.H."/>
            <person name="Levesque R.C."/>
            <person name="Cusson M."/>
        </authorList>
    </citation>
    <scope>NUCLEOTIDE SEQUENCE [LARGE SCALE GENOMIC DNA]</scope>
    <source>
        <strain evidence="1">Glfc:IPQL:Cfum</strain>
    </source>
</reference>
<dbReference type="EMBL" id="CM046113">
    <property type="protein sequence ID" value="KAI8421127.1"/>
    <property type="molecule type" value="Genomic_DNA"/>
</dbReference>
<dbReference type="Proteomes" id="UP001064048">
    <property type="component" value="Chromosome 13"/>
</dbReference>
<evidence type="ECO:0000313" key="2">
    <source>
        <dbReference type="Proteomes" id="UP001064048"/>
    </source>
</evidence>
<keyword evidence="2" id="KW-1185">Reference proteome</keyword>
<sequence length="146" mass="17260">MFRYNLSQLIANERQQCFAVKKVVMLRKRHYGKEQKNTKLVEKNIKLIKMQARQEVLELSLRTAYAKYNTLEFLPTKFGKLSAIYQGHTFRQTQSKTRWYCSKKSRGGCKATLLTTEDREFVKLENEHYHPPPLLYKTATGQIVRI</sequence>
<evidence type="ECO:0000313" key="1">
    <source>
        <dbReference type="EMBL" id="KAI8421127.1"/>
    </source>
</evidence>
<gene>
    <name evidence="1" type="ORF">MSG28_008219</name>
</gene>
<comment type="caution">
    <text evidence="1">The sequence shown here is derived from an EMBL/GenBank/DDBJ whole genome shotgun (WGS) entry which is preliminary data.</text>
</comment>
<accession>A0ACC0JAH8</accession>
<protein>
    <submittedName>
        <fullName evidence="1">Uncharacterized protein</fullName>
    </submittedName>
</protein>